<evidence type="ECO:0000256" key="4">
    <source>
        <dbReference type="ARBA" id="ARBA00022490"/>
    </source>
</evidence>
<evidence type="ECO:0000256" key="3">
    <source>
        <dbReference type="ARBA" id="ARBA00022448"/>
    </source>
</evidence>
<feature type="compositionally biased region" description="Basic residues" evidence="8">
    <location>
        <begin position="493"/>
        <end position="511"/>
    </location>
</feature>
<dbReference type="GO" id="GO:0043023">
    <property type="term" value="F:ribosomal large subunit binding"/>
    <property type="evidence" value="ECO:0007669"/>
    <property type="project" value="InterPro"/>
</dbReference>
<dbReference type="GO" id="GO:0000055">
    <property type="term" value="P:ribosomal large subunit export from nucleus"/>
    <property type="evidence" value="ECO:0007669"/>
    <property type="project" value="TreeGrafter"/>
</dbReference>
<evidence type="ECO:0000256" key="6">
    <source>
        <dbReference type="ARBA" id="ARBA00023242"/>
    </source>
</evidence>
<keyword evidence="12" id="KW-1185">Reference proteome</keyword>
<feature type="compositionally biased region" description="Low complexity" evidence="8">
    <location>
        <begin position="473"/>
        <end position="484"/>
    </location>
</feature>
<dbReference type="GO" id="GO:0005737">
    <property type="term" value="C:cytoplasm"/>
    <property type="evidence" value="ECO:0007669"/>
    <property type="project" value="UniProtKB-SubCell"/>
</dbReference>
<organism evidence="11 12">
    <name type="scientific">Thalassiosira oceanica</name>
    <name type="common">Marine diatom</name>
    <dbReference type="NCBI Taxonomy" id="159749"/>
    <lineage>
        <taxon>Eukaryota</taxon>
        <taxon>Sar</taxon>
        <taxon>Stramenopiles</taxon>
        <taxon>Ochrophyta</taxon>
        <taxon>Bacillariophyta</taxon>
        <taxon>Coscinodiscophyceae</taxon>
        <taxon>Thalassiosirophycidae</taxon>
        <taxon>Thalassiosirales</taxon>
        <taxon>Thalassiosiraceae</taxon>
        <taxon>Thalassiosira</taxon>
    </lineage>
</organism>
<evidence type="ECO:0000313" key="12">
    <source>
        <dbReference type="Proteomes" id="UP000266841"/>
    </source>
</evidence>
<evidence type="ECO:0000259" key="9">
    <source>
        <dbReference type="Pfam" id="PF04981"/>
    </source>
</evidence>
<proteinExistence type="inferred from homology"/>
<sequence length="625" mass="68385">MYGKNEGPHQSSIKQSQAEKRDHGGRLTTVSIRPDDVHDPMLHVRRAHPPQRLEPVRPVPRHGGHRVHHPPRPGRIRPYDSPVPKVQAVRPLWRGAALRPPRRGESRPHGGPAQEHPRAVVREEGRVVRPQARGRRRRQGPGQHVHMDRAEQHEAAGRRNGEGRHRRRIHPAESQGGVRRAVEGVSGLHPRVAAADLAGDRPAPSAPGRLSPRPPCPGGKCLQLCVFASSSALTRIIENVKLAIAKNGDVRRDILSVQTKRNGFDFYFPSLDKARHFVNYLQGVAPMRTKTTQSLVSADSKNNTANIKHTLNCDMVPLCRDDLIVVERKARGVGGLSGRLCLVLRVSSVVHLVDASPARDAEVSTRFADMHSDAYWRGGEDKSYRLFLSPKRLARFVVLDVELCDGGARSGKDGGGAGAAKFALADVEVARESDFGVTDETFRCVTHLGHLLNVGDVVLGYDLVSTVLSGTAESSSEGSFNSNFVMPDDESKLKKKGGRARSAASKKRDRRNRKEQQKQRRLAEAASRMGLDTDGNVDAGDEEDYFLDGDAFARAARERAGAEIGEEGGDGVATSRLDDGLRDDLELVEREFANLAAGSEGAIDREDEAEESSLIVSEGFCKNIE</sequence>
<evidence type="ECO:0000313" key="11">
    <source>
        <dbReference type="EMBL" id="EJK47192.1"/>
    </source>
</evidence>
<accession>K0RKM7</accession>
<dbReference type="Pfam" id="PF21192">
    <property type="entry name" value="OB_NMD3"/>
    <property type="match status" value="1"/>
</dbReference>
<comment type="subcellular location">
    <subcellularLocation>
        <location evidence="7">Cytoplasm</location>
    </subcellularLocation>
    <subcellularLocation>
        <location evidence="7">Nucleus</location>
    </subcellularLocation>
</comment>
<evidence type="ECO:0000259" key="10">
    <source>
        <dbReference type="Pfam" id="PF21192"/>
    </source>
</evidence>
<dbReference type="EMBL" id="AGNL01047239">
    <property type="protein sequence ID" value="EJK47192.1"/>
    <property type="molecule type" value="Genomic_DNA"/>
</dbReference>
<reference evidence="11 12" key="1">
    <citation type="journal article" date="2012" name="Genome Biol.">
        <title>Genome and low-iron response of an oceanic diatom adapted to chronic iron limitation.</title>
        <authorList>
            <person name="Lommer M."/>
            <person name="Specht M."/>
            <person name="Roy A.S."/>
            <person name="Kraemer L."/>
            <person name="Andreson R."/>
            <person name="Gutowska M.A."/>
            <person name="Wolf J."/>
            <person name="Bergner S.V."/>
            <person name="Schilhabel M.B."/>
            <person name="Klostermeier U.C."/>
            <person name="Beiko R.G."/>
            <person name="Rosenstiel P."/>
            <person name="Hippler M."/>
            <person name="Laroche J."/>
        </authorList>
    </citation>
    <scope>NUCLEOTIDE SEQUENCE [LARGE SCALE GENOMIC DNA]</scope>
    <source>
        <strain evidence="11 12">CCMP1005</strain>
    </source>
</reference>
<feature type="compositionally biased region" description="Basic and acidic residues" evidence="8">
    <location>
        <begin position="33"/>
        <end position="42"/>
    </location>
</feature>
<name>K0RKM7_THAOC</name>
<evidence type="ECO:0000256" key="1">
    <source>
        <dbReference type="ARBA" id="ARBA00009794"/>
    </source>
</evidence>
<comment type="caution">
    <text evidence="11">The sequence shown here is derived from an EMBL/GenBank/DDBJ whole genome shotgun (WGS) entry which is preliminary data.</text>
</comment>
<keyword evidence="3 7" id="KW-0813">Transport</keyword>
<feature type="region of interest" description="Disordered" evidence="8">
    <location>
        <begin position="94"/>
        <end position="181"/>
    </location>
</feature>
<dbReference type="OrthoDB" id="203821at2759"/>
<comment type="function">
    <text evidence="7">Acts as an adapter for the XPO1/CRM1-mediated export of the 60S ribosomal subunit.</text>
</comment>
<dbReference type="eggNOG" id="KOG2613">
    <property type="taxonomic scope" value="Eukaryota"/>
</dbReference>
<feature type="region of interest" description="Disordered" evidence="8">
    <location>
        <begin position="1"/>
        <end position="82"/>
    </location>
</feature>
<feature type="domain" description="Nmd3 N-terminal" evidence="9">
    <location>
        <begin position="236"/>
        <end position="312"/>
    </location>
</feature>
<dbReference type="Proteomes" id="UP000266841">
    <property type="component" value="Unassembled WGS sequence"/>
</dbReference>
<dbReference type="Pfam" id="PF04981">
    <property type="entry name" value="NMD3"/>
    <property type="match status" value="1"/>
</dbReference>
<dbReference type="GO" id="GO:0005634">
    <property type="term" value="C:nucleus"/>
    <property type="evidence" value="ECO:0007669"/>
    <property type="project" value="UniProtKB-SubCell"/>
</dbReference>
<keyword evidence="6 7" id="KW-0539">Nucleus</keyword>
<feature type="compositionally biased region" description="Basic and acidic residues" evidence="8">
    <location>
        <begin position="512"/>
        <end position="523"/>
    </location>
</feature>
<gene>
    <name evidence="11" type="ORF">THAOC_34108</name>
</gene>
<dbReference type="InterPro" id="IPR007064">
    <property type="entry name" value="Nmd3_N"/>
</dbReference>
<dbReference type="AlphaFoldDB" id="K0RKM7"/>
<dbReference type="PANTHER" id="PTHR12746:SF2">
    <property type="entry name" value="60S RIBOSOMAL EXPORT PROTEIN NMD3"/>
    <property type="match status" value="1"/>
</dbReference>
<dbReference type="InterPro" id="IPR048898">
    <property type="entry name" value="OB_NMD3"/>
</dbReference>
<keyword evidence="5 7" id="KW-0653">Protein transport</keyword>
<evidence type="ECO:0000256" key="7">
    <source>
        <dbReference type="RuleBase" id="RU364108"/>
    </source>
</evidence>
<feature type="compositionally biased region" description="Basic and acidic residues" evidence="8">
    <location>
        <begin position="145"/>
        <end position="163"/>
    </location>
</feature>
<protein>
    <recommendedName>
        <fullName evidence="2 7">60S ribosomal export protein NMD3</fullName>
    </recommendedName>
</protein>
<evidence type="ECO:0000256" key="2">
    <source>
        <dbReference type="ARBA" id="ARBA00017035"/>
    </source>
</evidence>
<feature type="compositionally biased region" description="Basic and acidic residues" evidence="8">
    <location>
        <begin position="115"/>
        <end position="127"/>
    </location>
</feature>
<keyword evidence="4 7" id="KW-0963">Cytoplasm</keyword>
<feature type="region of interest" description="Disordered" evidence="8">
    <location>
        <begin position="472"/>
        <end position="539"/>
    </location>
</feature>
<evidence type="ECO:0000256" key="8">
    <source>
        <dbReference type="SAM" id="MobiDB-lite"/>
    </source>
</evidence>
<feature type="compositionally biased region" description="Basic residues" evidence="8">
    <location>
        <begin position="59"/>
        <end position="75"/>
    </location>
</feature>
<evidence type="ECO:0000256" key="5">
    <source>
        <dbReference type="ARBA" id="ARBA00022927"/>
    </source>
</evidence>
<dbReference type="GO" id="GO:0015031">
    <property type="term" value="P:protein transport"/>
    <property type="evidence" value="ECO:0007669"/>
    <property type="project" value="UniProtKB-KW"/>
</dbReference>
<dbReference type="InterPro" id="IPR039768">
    <property type="entry name" value="Nmd3"/>
</dbReference>
<comment type="similarity">
    <text evidence="1 7">Belongs to the NMD3 family.</text>
</comment>
<feature type="domain" description="60S ribosomal export protein NMD3 OB-fold" evidence="10">
    <location>
        <begin position="393"/>
        <end position="468"/>
    </location>
</feature>
<dbReference type="PANTHER" id="PTHR12746">
    <property type="entry name" value="NONSENSE-MEDIATED MRNA DECAY PROTEIN 3"/>
    <property type="match status" value="1"/>
</dbReference>